<proteinExistence type="inferred from homology"/>
<gene>
    <name evidence="7" type="ORF">EJ06DRAFT_69441</name>
</gene>
<evidence type="ECO:0000256" key="4">
    <source>
        <dbReference type="ARBA" id="ARBA00022989"/>
    </source>
</evidence>
<sequence length="284" mass="32249">MPLIQGWIPPSRSNWDLLCRVWDFFPLFTTVQWLTTWYPMGKTSVVSRLNIPGKWAWATMETPGFCLLLYNMYTLPPSLGITSLPKENWVMAGMFTLHYLNRALLSPLYLNPSMSPIHPLVWIAALSFQFSNATALGGWLAGYGPTTGAYWAGRGTQVYVGAAIWLCGLVGNVYHDEVLRRLRREAARKQEKAEERGKRGVEKVYLLPEDGLFKWILYPHYVCEWVEWTGYWVMAGWGCGPARAFVLNEVFSMLPRAVQGKEWYVERFGGEKVGGRGSVVPGIL</sequence>
<dbReference type="InterPro" id="IPR001104">
    <property type="entry name" value="3-oxo-5_a-steroid_4-DH_C"/>
</dbReference>
<evidence type="ECO:0000313" key="8">
    <source>
        <dbReference type="Proteomes" id="UP000799640"/>
    </source>
</evidence>
<dbReference type="EMBL" id="ML996698">
    <property type="protein sequence ID" value="KAF2399075.1"/>
    <property type="molecule type" value="Genomic_DNA"/>
</dbReference>
<keyword evidence="3" id="KW-0812">Transmembrane</keyword>
<dbReference type="Proteomes" id="UP000799640">
    <property type="component" value="Unassembled WGS sequence"/>
</dbReference>
<dbReference type="OrthoDB" id="5788137at2759"/>
<reference evidence="7" key="1">
    <citation type="journal article" date="2020" name="Stud. Mycol.">
        <title>101 Dothideomycetes genomes: a test case for predicting lifestyles and emergence of pathogens.</title>
        <authorList>
            <person name="Haridas S."/>
            <person name="Albert R."/>
            <person name="Binder M."/>
            <person name="Bloem J."/>
            <person name="Labutti K."/>
            <person name="Salamov A."/>
            <person name="Andreopoulos B."/>
            <person name="Baker S."/>
            <person name="Barry K."/>
            <person name="Bills G."/>
            <person name="Bluhm B."/>
            <person name="Cannon C."/>
            <person name="Castanera R."/>
            <person name="Culley D."/>
            <person name="Daum C."/>
            <person name="Ezra D."/>
            <person name="Gonzalez J."/>
            <person name="Henrissat B."/>
            <person name="Kuo A."/>
            <person name="Liang C."/>
            <person name="Lipzen A."/>
            <person name="Lutzoni F."/>
            <person name="Magnuson J."/>
            <person name="Mondo S."/>
            <person name="Nolan M."/>
            <person name="Ohm R."/>
            <person name="Pangilinan J."/>
            <person name="Park H.-J."/>
            <person name="Ramirez L."/>
            <person name="Alfaro M."/>
            <person name="Sun H."/>
            <person name="Tritt A."/>
            <person name="Yoshinaga Y."/>
            <person name="Zwiers L.-H."/>
            <person name="Turgeon B."/>
            <person name="Goodwin S."/>
            <person name="Spatafora J."/>
            <person name="Crous P."/>
            <person name="Grigoriev I."/>
        </authorList>
    </citation>
    <scope>NUCLEOTIDE SEQUENCE</scope>
    <source>
        <strain evidence="7">CBS 262.69</strain>
    </source>
</reference>
<dbReference type="AlphaFoldDB" id="A0A6G1HTL0"/>
<evidence type="ECO:0000259" key="6">
    <source>
        <dbReference type="Pfam" id="PF02544"/>
    </source>
</evidence>
<keyword evidence="5" id="KW-0472">Membrane</keyword>
<keyword evidence="8" id="KW-1185">Reference proteome</keyword>
<dbReference type="GO" id="GO:0008202">
    <property type="term" value="P:steroid metabolic process"/>
    <property type="evidence" value="ECO:0007669"/>
    <property type="project" value="InterPro"/>
</dbReference>
<organism evidence="7 8">
    <name type="scientific">Trichodelitschia bisporula</name>
    <dbReference type="NCBI Taxonomy" id="703511"/>
    <lineage>
        <taxon>Eukaryota</taxon>
        <taxon>Fungi</taxon>
        <taxon>Dikarya</taxon>
        <taxon>Ascomycota</taxon>
        <taxon>Pezizomycotina</taxon>
        <taxon>Dothideomycetes</taxon>
        <taxon>Dothideomycetes incertae sedis</taxon>
        <taxon>Phaeotrichales</taxon>
        <taxon>Phaeotrichaceae</taxon>
        <taxon>Trichodelitschia</taxon>
    </lineage>
</organism>
<evidence type="ECO:0000256" key="1">
    <source>
        <dbReference type="ARBA" id="ARBA00004141"/>
    </source>
</evidence>
<dbReference type="GO" id="GO:0003865">
    <property type="term" value="F:3-oxo-5-alpha-steroid 4-dehydrogenase activity"/>
    <property type="evidence" value="ECO:0007669"/>
    <property type="project" value="InterPro"/>
</dbReference>
<name>A0A6G1HTL0_9PEZI</name>
<feature type="domain" description="3-oxo-5-alpha-steroid 4-dehydrogenase C-terminal" evidence="6">
    <location>
        <begin position="121"/>
        <end position="282"/>
    </location>
</feature>
<dbReference type="PANTHER" id="PTHR10556:SF43">
    <property type="entry name" value="STEROID 5-ALPHA-REDUCTASE DET2"/>
    <property type="match status" value="1"/>
</dbReference>
<accession>A0A6G1HTL0</accession>
<evidence type="ECO:0000256" key="2">
    <source>
        <dbReference type="ARBA" id="ARBA00007742"/>
    </source>
</evidence>
<dbReference type="PIRSF" id="PIRSF015596">
    <property type="entry name" value="5_alpha-SR2"/>
    <property type="match status" value="1"/>
</dbReference>
<keyword evidence="4" id="KW-1133">Transmembrane helix</keyword>
<dbReference type="PROSITE" id="PS50244">
    <property type="entry name" value="S5A_REDUCTASE"/>
    <property type="match status" value="1"/>
</dbReference>
<evidence type="ECO:0000313" key="7">
    <source>
        <dbReference type="EMBL" id="KAF2399075.1"/>
    </source>
</evidence>
<evidence type="ECO:0000256" key="5">
    <source>
        <dbReference type="ARBA" id="ARBA00023136"/>
    </source>
</evidence>
<protein>
    <submittedName>
        <fullName evidence="7">3-oxo-5-alpha-steroid 4-dehydrogenase-like protein</fullName>
    </submittedName>
</protein>
<dbReference type="PANTHER" id="PTHR10556">
    <property type="entry name" value="3-OXO-5-ALPHA-STEROID 4-DEHYDROGENASE"/>
    <property type="match status" value="1"/>
</dbReference>
<dbReference type="Pfam" id="PF02544">
    <property type="entry name" value="Steroid_dh"/>
    <property type="match status" value="1"/>
</dbReference>
<dbReference type="GO" id="GO:0016020">
    <property type="term" value="C:membrane"/>
    <property type="evidence" value="ECO:0007669"/>
    <property type="project" value="UniProtKB-SubCell"/>
</dbReference>
<comment type="similarity">
    <text evidence="2">Belongs to the steroid 5-alpha reductase family.</text>
</comment>
<dbReference type="InterPro" id="IPR039357">
    <property type="entry name" value="SRD5A/TECR"/>
</dbReference>
<evidence type="ECO:0000256" key="3">
    <source>
        <dbReference type="ARBA" id="ARBA00022692"/>
    </source>
</evidence>
<comment type="subcellular location">
    <subcellularLocation>
        <location evidence="1">Membrane</location>
        <topology evidence="1">Multi-pass membrane protein</topology>
    </subcellularLocation>
</comment>
<dbReference type="InterPro" id="IPR016636">
    <property type="entry name" value="3-oxo-5-alpha-steroid_4-DH"/>
</dbReference>